<accession>A0A839T9Q1</accession>
<feature type="domain" description="Tyr recombinase" evidence="3">
    <location>
        <begin position="426"/>
        <end position="650"/>
    </location>
</feature>
<sequence length="936" mass="107143">MEAPLKRHRFSSKEYSSIIFGGLNDLSALKALYQWVFSDRKLHLVDLEKQTEHHKKLDTDKILLVIPLEIRDDKYGCRVDGNDDSLTRYVPDDLSLMFLYALGDTGINKREIQQFETIIKGLNNKFELTCRDPKKIHLSHLIKYANFHWRQWPGSAIDGAGSLVMQGQLKSTSLPTEQLLSYNQEIIQSTQPAITWQKLFIQSTSSNDTSKPSKSYPAFSKNIIQLIQEGLKGTKSSAKDTINNIKDEFTQPNAIRLLGWVLFLLEGNQTNLNSVSKYVGCIGREWLMLTMDEELEEWGTNDYEEIYEQIILSKVKDARKKDVLQKDPIDDRDDIGLDDDNIKNSGGDNLEEPISDLTQVLDENKESKNESQQSTSLDELKDTQSYTYGRIRAFHRYQMQYFEAPDVVFAWGENKQVVKASMVSPRVYKPMHETLQASELNKSQTLLCQTILILAYRTGMRINELAGIKLKNVKALLDISIVLTPNPYLRLKSSSAKRRVLLAALLKEDELKIVTLFIAQQQRMGASYLFSQGASRQPLPTYFFSNLMRILWDRVLGQDNHNYTFHSLRHTAISQLALAINGSALAEVLTDYTLDECQNIADSLAGYHQNQGAWFGLASFVGHLTCDTTFEHYIHTAHLLAGWQLRKAKIEIPFTVLKIITGIDYQTVNYHDKTAYNKSTKTVVLKKLRPYFAKKLKAHHTPLFTAPDMSSQLIQHNNEGEGIYRSIFIDARYDAVISFIREVDNLKPELREKELENIAIRHGIHLLNARELYKNASNLNNNDKLITQVKGQNAQAIITTALDNAYNMSVQKPDQLREFVSIYKQKHITSRSYLKFGIKKSQHELLAEFLKIGCEIIAPQHWQLTSSSIKEVRDFKKKHKLNSAIRVEANQNCIGFEVRIVRKMKSKSERQASYESSGVLKFLGEVLVIQLDWNND</sequence>
<dbReference type="Proteomes" id="UP000588111">
    <property type="component" value="Unassembled WGS sequence"/>
</dbReference>
<dbReference type="GO" id="GO:0003677">
    <property type="term" value="F:DNA binding"/>
    <property type="evidence" value="ECO:0007669"/>
    <property type="project" value="InterPro"/>
</dbReference>
<dbReference type="PROSITE" id="PS51898">
    <property type="entry name" value="TYR_RECOMBINASE"/>
    <property type="match status" value="1"/>
</dbReference>
<organism evidence="4 5">
    <name type="scientific">Psychrobacter luti</name>
    <dbReference type="NCBI Taxonomy" id="198481"/>
    <lineage>
        <taxon>Bacteria</taxon>
        <taxon>Pseudomonadati</taxon>
        <taxon>Pseudomonadota</taxon>
        <taxon>Gammaproteobacteria</taxon>
        <taxon>Moraxellales</taxon>
        <taxon>Moraxellaceae</taxon>
        <taxon>Psychrobacter</taxon>
    </lineage>
</organism>
<dbReference type="Pfam" id="PF00589">
    <property type="entry name" value="Phage_integrase"/>
    <property type="match status" value="1"/>
</dbReference>
<dbReference type="AlphaFoldDB" id="A0A839T9Q1"/>
<dbReference type="SUPFAM" id="SSF56349">
    <property type="entry name" value="DNA breaking-rejoining enzymes"/>
    <property type="match status" value="1"/>
</dbReference>
<evidence type="ECO:0000313" key="5">
    <source>
        <dbReference type="Proteomes" id="UP000588111"/>
    </source>
</evidence>
<gene>
    <name evidence="4" type="ORF">FHS24_000638</name>
</gene>
<feature type="region of interest" description="Disordered" evidence="2">
    <location>
        <begin position="329"/>
        <end position="353"/>
    </location>
</feature>
<dbReference type="InterPro" id="IPR002104">
    <property type="entry name" value="Integrase_catalytic"/>
</dbReference>
<dbReference type="InterPro" id="IPR011010">
    <property type="entry name" value="DNA_brk_join_enz"/>
</dbReference>
<keyword evidence="1" id="KW-0233">DNA recombination</keyword>
<evidence type="ECO:0000256" key="1">
    <source>
        <dbReference type="ARBA" id="ARBA00023172"/>
    </source>
</evidence>
<dbReference type="GO" id="GO:0006310">
    <property type="term" value="P:DNA recombination"/>
    <property type="evidence" value="ECO:0007669"/>
    <property type="project" value="UniProtKB-KW"/>
</dbReference>
<evidence type="ECO:0000313" key="4">
    <source>
        <dbReference type="EMBL" id="MBB3106147.1"/>
    </source>
</evidence>
<dbReference type="GO" id="GO:0015074">
    <property type="term" value="P:DNA integration"/>
    <property type="evidence" value="ECO:0007669"/>
    <property type="project" value="InterPro"/>
</dbReference>
<comment type="caution">
    <text evidence="4">The sequence shown here is derived from an EMBL/GenBank/DDBJ whole genome shotgun (WGS) entry which is preliminary data.</text>
</comment>
<evidence type="ECO:0000256" key="2">
    <source>
        <dbReference type="SAM" id="MobiDB-lite"/>
    </source>
</evidence>
<keyword evidence="5" id="KW-1185">Reference proteome</keyword>
<name>A0A839T9Q1_9GAMM</name>
<reference evidence="4 5" key="1">
    <citation type="submission" date="2020-08" db="EMBL/GenBank/DDBJ databases">
        <title>Genomic Encyclopedia of Type Strains, Phase III (KMG-III): the genomes of soil and plant-associated and newly described type strains.</title>
        <authorList>
            <person name="Whitman W."/>
        </authorList>
    </citation>
    <scope>NUCLEOTIDE SEQUENCE [LARGE SCALE GENOMIC DNA]</scope>
    <source>
        <strain evidence="4 5">CECT 5885</strain>
    </source>
</reference>
<feature type="compositionally biased region" description="Acidic residues" evidence="2">
    <location>
        <begin position="330"/>
        <end position="339"/>
    </location>
</feature>
<dbReference type="Gene3D" id="1.10.443.10">
    <property type="entry name" value="Intergrase catalytic core"/>
    <property type="match status" value="1"/>
</dbReference>
<dbReference type="RefSeq" id="WP_183618577.1">
    <property type="nucleotide sequence ID" value="NZ_CAJHAH010000002.1"/>
</dbReference>
<evidence type="ECO:0000259" key="3">
    <source>
        <dbReference type="PROSITE" id="PS51898"/>
    </source>
</evidence>
<proteinExistence type="predicted"/>
<dbReference type="InterPro" id="IPR013762">
    <property type="entry name" value="Integrase-like_cat_sf"/>
</dbReference>
<dbReference type="EMBL" id="JACHXL010000001">
    <property type="protein sequence ID" value="MBB3106147.1"/>
    <property type="molecule type" value="Genomic_DNA"/>
</dbReference>
<protein>
    <submittedName>
        <fullName evidence="4">Integrase</fullName>
    </submittedName>
</protein>